<reference evidence="2" key="2">
    <citation type="submission" date="2022-10" db="EMBL/GenBank/DDBJ databases">
        <authorList>
            <consortium name="ENA_rothamsted_submissions"/>
            <consortium name="culmorum"/>
            <person name="King R."/>
        </authorList>
    </citation>
    <scope>NUCLEOTIDE SEQUENCE</scope>
</reference>
<evidence type="ECO:0000313" key="2">
    <source>
        <dbReference type="EMBL" id="CAG9806016.1"/>
    </source>
</evidence>
<organism evidence="2 3">
    <name type="scientific">Chironomus riparius</name>
    <dbReference type="NCBI Taxonomy" id="315576"/>
    <lineage>
        <taxon>Eukaryota</taxon>
        <taxon>Metazoa</taxon>
        <taxon>Ecdysozoa</taxon>
        <taxon>Arthropoda</taxon>
        <taxon>Hexapoda</taxon>
        <taxon>Insecta</taxon>
        <taxon>Pterygota</taxon>
        <taxon>Neoptera</taxon>
        <taxon>Endopterygota</taxon>
        <taxon>Diptera</taxon>
        <taxon>Nematocera</taxon>
        <taxon>Chironomoidea</taxon>
        <taxon>Chironomidae</taxon>
        <taxon>Chironominae</taxon>
        <taxon>Chironomus</taxon>
    </lineage>
</organism>
<proteinExistence type="predicted"/>
<feature type="domain" description="CRAL-TRIO" evidence="1">
    <location>
        <begin position="96"/>
        <end position="253"/>
    </location>
</feature>
<evidence type="ECO:0000259" key="1">
    <source>
        <dbReference type="PROSITE" id="PS50191"/>
    </source>
</evidence>
<dbReference type="PANTHER" id="PTHR10174:SF222">
    <property type="entry name" value="GH10083P-RELATED"/>
    <property type="match status" value="1"/>
</dbReference>
<protein>
    <recommendedName>
        <fullName evidence="1">CRAL-TRIO domain-containing protein</fullName>
    </recommendedName>
</protein>
<dbReference type="InterPro" id="IPR036865">
    <property type="entry name" value="CRAL-TRIO_dom_sf"/>
</dbReference>
<dbReference type="EMBL" id="OU895878">
    <property type="protein sequence ID" value="CAG9806016.1"/>
    <property type="molecule type" value="Genomic_DNA"/>
</dbReference>
<dbReference type="Gene3D" id="3.40.525.10">
    <property type="entry name" value="CRAL-TRIO lipid binding domain"/>
    <property type="match status" value="1"/>
</dbReference>
<dbReference type="Proteomes" id="UP001153620">
    <property type="component" value="Chromosome 2"/>
</dbReference>
<sequence>MNNESAVQEEIEVTSHRPDPIKFEEFINRIKNEKNFPQNMNKVLLERYLKISFNDVDCAFALLKSGLEMRTKASYLFTDRDVMSSEIQTACSTFQFVPLPKITKDKYKVTIIRFPKCDANLYDSVQVIKAALMMFDASYTIYDYKDDGFVEGEIFILDVEGYSFKQFLDLAKNVKTLLFYTSFLQDTAPVVLISNHICNTSSVFDGIMGMVRPILSKQVNDLVHFNRYGSGILEHIEREVLPEDYGGDEKCINDLYEDWLKVFKTKRDYLLNDSSWKLTENM</sequence>
<dbReference type="AlphaFoldDB" id="A0A9N9WRD9"/>
<keyword evidence="3" id="KW-1185">Reference proteome</keyword>
<dbReference type="GO" id="GO:0016020">
    <property type="term" value="C:membrane"/>
    <property type="evidence" value="ECO:0007669"/>
    <property type="project" value="TreeGrafter"/>
</dbReference>
<dbReference type="Pfam" id="PF00650">
    <property type="entry name" value="CRAL_TRIO"/>
    <property type="match status" value="1"/>
</dbReference>
<dbReference type="PANTHER" id="PTHR10174">
    <property type="entry name" value="ALPHA-TOCOPHEROL TRANSFER PROTEIN-RELATED"/>
    <property type="match status" value="1"/>
</dbReference>
<name>A0A9N9WRD9_9DIPT</name>
<dbReference type="InterPro" id="IPR001251">
    <property type="entry name" value="CRAL-TRIO_dom"/>
</dbReference>
<dbReference type="CDD" id="cd00170">
    <property type="entry name" value="SEC14"/>
    <property type="match status" value="1"/>
</dbReference>
<evidence type="ECO:0000313" key="3">
    <source>
        <dbReference type="Proteomes" id="UP001153620"/>
    </source>
</evidence>
<gene>
    <name evidence="2" type="ORF">CHIRRI_LOCUS8881</name>
</gene>
<accession>A0A9N9WRD9</accession>
<reference evidence="2" key="1">
    <citation type="submission" date="2022-01" db="EMBL/GenBank/DDBJ databases">
        <authorList>
            <person name="King R."/>
        </authorList>
    </citation>
    <scope>NUCLEOTIDE SEQUENCE</scope>
</reference>
<dbReference type="GO" id="GO:1902936">
    <property type="term" value="F:phosphatidylinositol bisphosphate binding"/>
    <property type="evidence" value="ECO:0007669"/>
    <property type="project" value="TreeGrafter"/>
</dbReference>
<dbReference type="PROSITE" id="PS50191">
    <property type="entry name" value="CRAL_TRIO"/>
    <property type="match status" value="1"/>
</dbReference>
<dbReference type="OrthoDB" id="1434354at2759"/>
<dbReference type="SUPFAM" id="SSF52087">
    <property type="entry name" value="CRAL/TRIO domain"/>
    <property type="match status" value="1"/>
</dbReference>